<dbReference type="AlphaFoldDB" id="A0A2S5GGD2"/>
<evidence type="ECO:0000313" key="1">
    <source>
        <dbReference type="EMBL" id="PPA71984.1"/>
    </source>
</evidence>
<reference evidence="1 2" key="1">
    <citation type="submission" date="2018-02" db="EMBL/GenBank/DDBJ databases">
        <title>Jeotgalibacillus proteolyticum sp. nov. a protease producing bacterium isolated from ocean sediments of Laizhou Bay.</title>
        <authorList>
            <person name="Li Y."/>
        </authorList>
    </citation>
    <scope>NUCLEOTIDE SEQUENCE [LARGE SCALE GENOMIC DNA]</scope>
    <source>
        <strain evidence="1 2">22-7</strain>
    </source>
</reference>
<comment type="caution">
    <text evidence="1">The sequence shown here is derived from an EMBL/GenBank/DDBJ whole genome shotgun (WGS) entry which is preliminary data.</text>
</comment>
<proteinExistence type="predicted"/>
<gene>
    <name evidence="1" type="ORF">C4B60_00980</name>
</gene>
<name>A0A2S5GGD2_9BACL</name>
<dbReference type="EMBL" id="PREZ01000001">
    <property type="protein sequence ID" value="PPA71984.1"/>
    <property type="molecule type" value="Genomic_DNA"/>
</dbReference>
<keyword evidence="2" id="KW-1185">Reference proteome</keyword>
<sequence>MDKIPESKSFFSPSIKVSGETFPVELTEYRDYFVLSAKINGEKVVAVPGFDIRMMNDQLHRNILYYIDQKDQL</sequence>
<accession>A0A2S5GGD2</accession>
<dbReference type="Proteomes" id="UP000239047">
    <property type="component" value="Unassembled WGS sequence"/>
</dbReference>
<evidence type="ECO:0000313" key="2">
    <source>
        <dbReference type="Proteomes" id="UP000239047"/>
    </source>
</evidence>
<protein>
    <submittedName>
        <fullName evidence="1">Uncharacterized protein</fullName>
    </submittedName>
</protein>
<organism evidence="1 2">
    <name type="scientific">Jeotgalibacillus proteolyticus</name>
    <dbReference type="NCBI Taxonomy" id="2082395"/>
    <lineage>
        <taxon>Bacteria</taxon>
        <taxon>Bacillati</taxon>
        <taxon>Bacillota</taxon>
        <taxon>Bacilli</taxon>
        <taxon>Bacillales</taxon>
        <taxon>Caryophanaceae</taxon>
        <taxon>Jeotgalibacillus</taxon>
    </lineage>
</organism>